<evidence type="ECO:0008006" key="3">
    <source>
        <dbReference type="Google" id="ProtNLM"/>
    </source>
</evidence>
<evidence type="ECO:0000313" key="1">
    <source>
        <dbReference type="EMBL" id="MBU2690313.1"/>
    </source>
</evidence>
<organism evidence="1 2">
    <name type="scientific">Eiseniibacteriota bacterium</name>
    <dbReference type="NCBI Taxonomy" id="2212470"/>
    <lineage>
        <taxon>Bacteria</taxon>
        <taxon>Candidatus Eiseniibacteriota</taxon>
    </lineage>
</organism>
<accession>A0A948RVG8</accession>
<dbReference type="AlphaFoldDB" id="A0A948RVG8"/>
<dbReference type="Proteomes" id="UP000777784">
    <property type="component" value="Unassembled WGS sequence"/>
</dbReference>
<protein>
    <recommendedName>
        <fullName evidence="3">BON domain-containing protein</fullName>
    </recommendedName>
</protein>
<sequence>MEDRDYQITARVRRVLSRRSIDPGPLEFGSVDGVVYLRGVVHRLPGSPAPVSKQKHLGSFLERLEEDLRRIEGVHSVAMEFQGYEKVGTEWKPATA</sequence>
<dbReference type="EMBL" id="JAHJDP010000028">
    <property type="protein sequence ID" value="MBU2690313.1"/>
    <property type="molecule type" value="Genomic_DNA"/>
</dbReference>
<gene>
    <name evidence="1" type="ORF">KJ970_05235</name>
</gene>
<name>A0A948RVG8_UNCEI</name>
<proteinExistence type="predicted"/>
<evidence type="ECO:0000313" key="2">
    <source>
        <dbReference type="Proteomes" id="UP000777784"/>
    </source>
</evidence>
<reference evidence="1" key="1">
    <citation type="submission" date="2021-05" db="EMBL/GenBank/DDBJ databases">
        <title>Energy efficiency and biological interactions define the core microbiome of deep oligotrophic groundwater.</title>
        <authorList>
            <person name="Mehrshad M."/>
            <person name="Lopez-Fernandez M."/>
            <person name="Bell E."/>
            <person name="Bernier-Latmani R."/>
            <person name="Bertilsson S."/>
            <person name="Dopson M."/>
        </authorList>
    </citation>
    <scope>NUCLEOTIDE SEQUENCE</scope>
    <source>
        <strain evidence="1">Modern_marine.mb.64</strain>
    </source>
</reference>
<comment type="caution">
    <text evidence="1">The sequence shown here is derived from an EMBL/GenBank/DDBJ whole genome shotgun (WGS) entry which is preliminary data.</text>
</comment>